<dbReference type="AlphaFoldDB" id="A0A098BEY7"/>
<feature type="compositionally biased region" description="Low complexity" evidence="1">
    <location>
        <begin position="276"/>
        <end position="285"/>
    </location>
</feature>
<feature type="compositionally biased region" description="Low complexity" evidence="1">
    <location>
        <begin position="420"/>
        <end position="442"/>
    </location>
</feature>
<feature type="region of interest" description="Disordered" evidence="1">
    <location>
        <begin position="191"/>
        <end position="285"/>
    </location>
</feature>
<evidence type="ECO:0000313" key="2">
    <source>
        <dbReference type="EMBL" id="CDZ87279.1"/>
    </source>
</evidence>
<sequence length="637" mass="69395">MSWMMRCVPGTRPRHRDVPRGRCPGARYATASRAAVRRIASPHPLRTESATPLRWGRKERAIRSVQRVENTRAAGRPYTQEDETPSATASPGWSPLRAGGAVGDQVGAHAQTHRSIDHARPHPRLRQREVLYRAARVGRYLEPVLGVPQRQRRTVGMRGVIVDTVDTPSSHGLILVDRPRPRLGARARIVAGGQRRQRTDAHRRALPAQVEHGDRGGRSQQRHPVARAHRRRREIPEDLTERRGQVAGDVQHRPPVRTRPRRTVGGRQMRVQSVQRPEVPVGGSVRGVRGRVVDAAPAPRVAGARFAPPPDPCSSAMQRSRRCGKWGYHAAAVPASAARTTSSMRPAASASAGVAPSRSGFTFRAHSVKDTAPPGNTRLTWARPGTKPCSASASNCHDGSRHSRPFFTPIKSPALRRSRTACSDTSSSSAASGRVRDSATTARRARYCRRRFSNAACLRSAGDGPRPHNPASSPSPSSPTTPSTKLSRSASGTLPSTSFNTAEKPAAPGAEVVVPAAPDAGGVVRGVDVRDFVPAARPLSFVRAVEADPMFVRPVRFVLISPGYASEQDKQEKKAKEGTASARRCGCASTSLEFLWGRIRDRRTTRTCRGTMTLLAALRRHFQLHARTARSRLFLPR</sequence>
<feature type="region of interest" description="Disordered" evidence="1">
    <location>
        <begin position="68"/>
        <end position="101"/>
    </location>
</feature>
<evidence type="ECO:0000256" key="1">
    <source>
        <dbReference type="SAM" id="MobiDB-lite"/>
    </source>
</evidence>
<evidence type="ECO:0000313" key="3">
    <source>
        <dbReference type="Proteomes" id="UP000042997"/>
    </source>
</evidence>
<gene>
    <name evidence="2" type="ORF">RHRU231_230107</name>
</gene>
<feature type="compositionally biased region" description="Basic and acidic residues" evidence="1">
    <location>
        <begin position="234"/>
        <end position="244"/>
    </location>
</feature>
<feature type="compositionally biased region" description="Low complexity" evidence="1">
    <location>
        <begin position="472"/>
        <end position="484"/>
    </location>
</feature>
<protein>
    <submittedName>
        <fullName evidence="2">Uncharacterized protein</fullName>
    </submittedName>
</protein>
<feature type="compositionally biased region" description="Basic residues" evidence="1">
    <location>
        <begin position="220"/>
        <end position="233"/>
    </location>
</feature>
<organism evidence="2 3">
    <name type="scientific">Rhodococcus ruber</name>
    <dbReference type="NCBI Taxonomy" id="1830"/>
    <lineage>
        <taxon>Bacteria</taxon>
        <taxon>Bacillati</taxon>
        <taxon>Actinomycetota</taxon>
        <taxon>Actinomycetes</taxon>
        <taxon>Mycobacteriales</taxon>
        <taxon>Nocardiaceae</taxon>
        <taxon>Rhodococcus</taxon>
    </lineage>
</organism>
<feature type="compositionally biased region" description="Polar residues" evidence="1">
    <location>
        <begin position="485"/>
        <end position="501"/>
    </location>
</feature>
<feature type="region of interest" description="Disordered" evidence="1">
    <location>
        <begin position="458"/>
        <end position="506"/>
    </location>
</feature>
<dbReference type="Proteomes" id="UP000042997">
    <property type="component" value="Unassembled WGS sequence"/>
</dbReference>
<feature type="compositionally biased region" description="Basic residues" evidence="1">
    <location>
        <begin position="254"/>
        <end position="264"/>
    </location>
</feature>
<proteinExistence type="predicted"/>
<name>A0A098BEY7_9NOCA</name>
<accession>A0A098BEY7</accession>
<reference evidence="2 3" key="1">
    <citation type="journal article" date="2014" name="Genome Announc.">
        <title>Draft Genome Sequence of Propane- and Butane-Oxidizing Actinobacterium Rhodococcus ruber IEGM 231.</title>
        <authorList>
            <person name="Ivshina I.B."/>
            <person name="Kuyukina M.S."/>
            <person name="Krivoruchko A.V."/>
            <person name="Barbe V."/>
            <person name="Fischer C."/>
        </authorList>
    </citation>
    <scope>NUCLEOTIDE SEQUENCE [LARGE SCALE GENOMIC DNA]</scope>
</reference>
<feature type="region of interest" description="Disordered" evidence="1">
    <location>
        <begin position="383"/>
        <end position="442"/>
    </location>
</feature>
<dbReference type="EMBL" id="CCSD01000032">
    <property type="protein sequence ID" value="CDZ87279.1"/>
    <property type="molecule type" value="Genomic_DNA"/>
</dbReference>
<feature type="region of interest" description="Disordered" evidence="1">
    <location>
        <begin position="1"/>
        <end position="21"/>
    </location>
</feature>